<dbReference type="SUPFAM" id="SSF48371">
    <property type="entry name" value="ARM repeat"/>
    <property type="match status" value="1"/>
</dbReference>
<dbReference type="InterPro" id="IPR044297">
    <property type="entry name" value="CSI1/2/3"/>
</dbReference>
<dbReference type="GO" id="GO:0008017">
    <property type="term" value="F:microtubule binding"/>
    <property type="evidence" value="ECO:0007669"/>
    <property type="project" value="InterPro"/>
</dbReference>
<evidence type="ECO:0000313" key="1">
    <source>
        <dbReference type="EMBL" id="TKS05773.1"/>
    </source>
</evidence>
<dbReference type="PANTHER" id="PTHR46369:SF2">
    <property type="entry name" value="PROTEIN CELLULOSE SYNTHASE INTERACTIVE 1"/>
    <property type="match status" value="1"/>
</dbReference>
<organism evidence="1">
    <name type="scientific">Populus alba</name>
    <name type="common">White poplar</name>
    <dbReference type="NCBI Taxonomy" id="43335"/>
    <lineage>
        <taxon>Eukaryota</taxon>
        <taxon>Viridiplantae</taxon>
        <taxon>Streptophyta</taxon>
        <taxon>Embryophyta</taxon>
        <taxon>Tracheophyta</taxon>
        <taxon>Spermatophyta</taxon>
        <taxon>Magnoliopsida</taxon>
        <taxon>eudicotyledons</taxon>
        <taxon>Gunneridae</taxon>
        <taxon>Pentapetalae</taxon>
        <taxon>rosids</taxon>
        <taxon>fabids</taxon>
        <taxon>Malpighiales</taxon>
        <taxon>Salicaceae</taxon>
        <taxon>Saliceae</taxon>
        <taxon>Populus</taxon>
    </lineage>
</organism>
<dbReference type="Gene3D" id="1.25.10.10">
    <property type="entry name" value="Leucine-rich Repeat Variant"/>
    <property type="match status" value="1"/>
</dbReference>
<dbReference type="GO" id="GO:0051211">
    <property type="term" value="P:anisotropic cell growth"/>
    <property type="evidence" value="ECO:0007669"/>
    <property type="project" value="InterPro"/>
</dbReference>
<dbReference type="GO" id="GO:0010330">
    <property type="term" value="C:cellulose synthase complex"/>
    <property type="evidence" value="ECO:0007669"/>
    <property type="project" value="InterPro"/>
</dbReference>
<dbReference type="AlphaFoldDB" id="A0A4U5Q6P6"/>
<name>A0A4U5Q6P6_POPAL</name>
<protein>
    <submittedName>
        <fullName evidence="1">Uncharacterized protein</fullName>
    </submittedName>
</protein>
<reference evidence="1" key="1">
    <citation type="submission" date="2018-10" db="EMBL/GenBank/DDBJ databases">
        <title>Population genomic analysis revealed the cold adaptation of white poplar.</title>
        <authorList>
            <person name="Liu Y.-J."/>
        </authorList>
    </citation>
    <scope>NUCLEOTIDE SEQUENCE [LARGE SCALE GENOMIC DNA]</scope>
    <source>
        <strain evidence="1">PAL-ZL1</strain>
    </source>
</reference>
<proteinExistence type="predicted"/>
<comment type="caution">
    <text evidence="1">The sequence shown here is derived from an EMBL/GenBank/DDBJ whole genome shotgun (WGS) entry which is preliminary data.</text>
</comment>
<dbReference type="GO" id="GO:2001006">
    <property type="term" value="P:regulation of cellulose biosynthetic process"/>
    <property type="evidence" value="ECO:0007669"/>
    <property type="project" value="InterPro"/>
</dbReference>
<gene>
    <name evidence="1" type="ORF">D5086_0000129890</name>
</gene>
<dbReference type="EMBL" id="RCHU01000404">
    <property type="protein sequence ID" value="TKS05773.1"/>
    <property type="molecule type" value="Genomic_DNA"/>
</dbReference>
<dbReference type="STRING" id="43335.A0A4U5Q6P6"/>
<dbReference type="InterPro" id="IPR016024">
    <property type="entry name" value="ARM-type_fold"/>
</dbReference>
<dbReference type="PANTHER" id="PTHR46369">
    <property type="entry name" value="PROTEIN CELLULOSE SYNTHASE INTERACTIVE 1"/>
    <property type="match status" value="1"/>
</dbReference>
<sequence length="202" mass="22002">MDNIVLCRLVNILEHPQCLADYNLTSHQTIEPLIPLLDSQAPAVQQLAAELLSHLLMEEHLQKDPVTQQVIGPLIRVLSSGIHILQQRAVKTLVSIALIWPNEIAKEGGVSELSKVKLQADPSLPHALWESAASVLANILQFSCLESDDGTSAEAMAESVAIEALLEFLRSHQCEETAARLLEVLLNNVKIGESKASKTAIL</sequence>
<accession>A0A4U5Q6P6</accession>
<dbReference type="InterPro" id="IPR011989">
    <property type="entry name" value="ARM-like"/>
</dbReference>